<name>A0A0F9TEZ3_9ZZZZ</name>
<dbReference type="EMBL" id="LAZR01000344">
    <property type="protein sequence ID" value="KKN73407.1"/>
    <property type="molecule type" value="Genomic_DNA"/>
</dbReference>
<reference evidence="1" key="1">
    <citation type="journal article" date="2015" name="Nature">
        <title>Complex archaea that bridge the gap between prokaryotes and eukaryotes.</title>
        <authorList>
            <person name="Spang A."/>
            <person name="Saw J.H."/>
            <person name="Jorgensen S.L."/>
            <person name="Zaremba-Niedzwiedzka K."/>
            <person name="Martijn J."/>
            <person name="Lind A.E."/>
            <person name="van Eijk R."/>
            <person name="Schleper C."/>
            <person name="Guy L."/>
            <person name="Ettema T.J."/>
        </authorList>
    </citation>
    <scope>NUCLEOTIDE SEQUENCE</scope>
</reference>
<gene>
    <name evidence="1" type="ORF">LCGC14_0401100</name>
</gene>
<accession>A0A0F9TEZ3</accession>
<organism evidence="1">
    <name type="scientific">marine sediment metagenome</name>
    <dbReference type="NCBI Taxonomy" id="412755"/>
    <lineage>
        <taxon>unclassified sequences</taxon>
        <taxon>metagenomes</taxon>
        <taxon>ecological metagenomes</taxon>
    </lineage>
</organism>
<protein>
    <submittedName>
        <fullName evidence="1">Uncharacterized protein</fullName>
    </submittedName>
</protein>
<dbReference type="AlphaFoldDB" id="A0A0F9TEZ3"/>
<evidence type="ECO:0000313" key="1">
    <source>
        <dbReference type="EMBL" id="KKN73407.1"/>
    </source>
</evidence>
<proteinExistence type="predicted"/>
<sequence>MSWKGYSCQNCGYNFAIDEIDFLTAGQHLGSLVELRARDQLARKGF</sequence>
<comment type="caution">
    <text evidence="1">The sequence shown here is derived from an EMBL/GenBank/DDBJ whole genome shotgun (WGS) entry which is preliminary data.</text>
</comment>